<evidence type="ECO:0000256" key="1">
    <source>
        <dbReference type="SAM" id="SignalP"/>
    </source>
</evidence>
<evidence type="ECO:0000313" key="4">
    <source>
        <dbReference type="Proteomes" id="UP000700248"/>
    </source>
</evidence>
<dbReference type="Pfam" id="PF04264">
    <property type="entry name" value="YceI"/>
    <property type="match status" value="1"/>
</dbReference>
<feature type="domain" description="Lipid/polyisoprenoid-binding YceI-like" evidence="2">
    <location>
        <begin position="22"/>
        <end position="182"/>
    </location>
</feature>
<feature type="signal peptide" evidence="1">
    <location>
        <begin position="1"/>
        <end position="19"/>
    </location>
</feature>
<dbReference type="InterPro" id="IPR007372">
    <property type="entry name" value="Lipid/polyisoprenoid-bd_YceI"/>
</dbReference>
<dbReference type="Proteomes" id="UP000700248">
    <property type="component" value="Unassembled WGS sequence"/>
</dbReference>
<protein>
    <submittedName>
        <fullName evidence="3">YceI family protein</fullName>
    </submittedName>
</protein>
<dbReference type="RefSeq" id="WP_276830795.1">
    <property type="nucleotide sequence ID" value="NZ_DYTQ01000070.1"/>
</dbReference>
<dbReference type="SUPFAM" id="SSF101874">
    <property type="entry name" value="YceI-like"/>
    <property type="match status" value="1"/>
</dbReference>
<dbReference type="PANTHER" id="PTHR34406:SF1">
    <property type="entry name" value="PROTEIN YCEI"/>
    <property type="match status" value="1"/>
</dbReference>
<dbReference type="SMART" id="SM00867">
    <property type="entry name" value="YceI"/>
    <property type="match status" value="1"/>
</dbReference>
<evidence type="ECO:0000259" key="2">
    <source>
        <dbReference type="SMART" id="SM00867"/>
    </source>
</evidence>
<proteinExistence type="predicted"/>
<feature type="chain" id="PRO_5039621045" evidence="1">
    <location>
        <begin position="20"/>
        <end position="183"/>
    </location>
</feature>
<comment type="caution">
    <text evidence="3">The sequence shown here is derived from an EMBL/GenBank/DDBJ whole genome shotgun (WGS) entry which is preliminary data.</text>
</comment>
<name>A0A9D3AB30_9BURK</name>
<dbReference type="EMBL" id="DYTQ01000070">
    <property type="protein sequence ID" value="HJH24065.1"/>
    <property type="molecule type" value="Genomic_DNA"/>
</dbReference>
<reference evidence="3" key="1">
    <citation type="journal article" date="2021" name="PeerJ">
        <title>Extensive microbial diversity within the chicken gut microbiome revealed by metagenomics and culture.</title>
        <authorList>
            <person name="Gilroy R."/>
            <person name="Ravi A."/>
            <person name="Getino M."/>
            <person name="Pursley I."/>
            <person name="Horton D.L."/>
            <person name="Alikhan N.F."/>
            <person name="Baker D."/>
            <person name="Gharbi K."/>
            <person name="Hall N."/>
            <person name="Watson M."/>
            <person name="Adriaenssens E.M."/>
            <person name="Foster-Nyarko E."/>
            <person name="Jarju S."/>
            <person name="Secka A."/>
            <person name="Antonio M."/>
            <person name="Oren A."/>
            <person name="Chaudhuri R.R."/>
            <person name="La Ragione R."/>
            <person name="Hildebrand F."/>
            <person name="Pallen M.J."/>
        </authorList>
    </citation>
    <scope>NUCLEOTIDE SEQUENCE</scope>
    <source>
        <strain evidence="3">CHK175-13533</strain>
    </source>
</reference>
<dbReference type="AlphaFoldDB" id="A0A9D3AB30"/>
<keyword evidence="1" id="KW-0732">Signal</keyword>
<dbReference type="PANTHER" id="PTHR34406">
    <property type="entry name" value="PROTEIN YCEI"/>
    <property type="match status" value="1"/>
</dbReference>
<dbReference type="Gene3D" id="2.40.128.110">
    <property type="entry name" value="Lipid/polyisoprenoid-binding, YceI-like"/>
    <property type="match status" value="1"/>
</dbReference>
<sequence length="183" mass="19915">MKLRGLLAALCAVPLMASAATYTHIDSESSQIEFFYGQMGVNMEGIFSGIDGQIDFDSAQPEKASVSLRVQLDSIDTGSDEADEEVQKSEWLNVPQHPDATFVSKQIKQTGDNSFLVSGMLSIKGNEQTIEFPATVAEEDGRAIFTGSFDMLRGDYAIGEGAWSKFDIVANEVRIEFSIVATQ</sequence>
<reference evidence="3" key="2">
    <citation type="submission" date="2021-09" db="EMBL/GenBank/DDBJ databases">
        <authorList>
            <person name="Gilroy R."/>
        </authorList>
    </citation>
    <scope>NUCLEOTIDE SEQUENCE</scope>
    <source>
        <strain evidence="3">CHK175-13533</strain>
    </source>
</reference>
<organism evidence="3 4">
    <name type="scientific">Paenalcaligenes hominis</name>
    <dbReference type="NCBI Taxonomy" id="643674"/>
    <lineage>
        <taxon>Bacteria</taxon>
        <taxon>Pseudomonadati</taxon>
        <taxon>Pseudomonadota</taxon>
        <taxon>Betaproteobacteria</taxon>
        <taxon>Burkholderiales</taxon>
        <taxon>Alcaligenaceae</taxon>
        <taxon>Paenalcaligenes</taxon>
    </lineage>
</organism>
<gene>
    <name evidence="3" type="ORF">K8U84_05875</name>
</gene>
<dbReference type="InterPro" id="IPR036761">
    <property type="entry name" value="TTHA0802/YceI-like_sf"/>
</dbReference>
<accession>A0A9D3AB30</accession>
<evidence type="ECO:0000313" key="3">
    <source>
        <dbReference type="EMBL" id="HJH24065.1"/>
    </source>
</evidence>